<reference evidence="2 3" key="1">
    <citation type="submission" date="2015-10" db="EMBL/GenBank/DDBJ databases">
        <title>Draft genome sequence of Streptomyces sp. RV15, isolated from a marine sponge.</title>
        <authorList>
            <person name="Ruckert C."/>
            <person name="Abdelmohsen U.R."/>
            <person name="Winkler A."/>
            <person name="Hentschel U."/>
            <person name="Kalinowski J."/>
            <person name="Kampfer P."/>
            <person name="Glaeser S."/>
        </authorList>
    </citation>
    <scope>NUCLEOTIDE SEQUENCE [LARGE SCALE GENOMIC DNA]</scope>
    <source>
        <strain evidence="2 3">RV15</strain>
    </source>
</reference>
<organism evidence="2 3">
    <name type="scientific">Streptomyces dysideae</name>
    <dbReference type="NCBI Taxonomy" id="909626"/>
    <lineage>
        <taxon>Bacteria</taxon>
        <taxon>Bacillati</taxon>
        <taxon>Actinomycetota</taxon>
        <taxon>Actinomycetes</taxon>
        <taxon>Kitasatosporales</taxon>
        <taxon>Streptomycetaceae</taxon>
        <taxon>Streptomyces</taxon>
    </lineage>
</organism>
<comment type="caution">
    <text evidence="2">The sequence shown here is derived from an EMBL/GenBank/DDBJ whole genome shotgun (WGS) entry which is preliminary data.</text>
</comment>
<dbReference type="AlphaFoldDB" id="A0A101UVX6"/>
<evidence type="ECO:0000313" key="2">
    <source>
        <dbReference type="EMBL" id="KUO17851.1"/>
    </source>
</evidence>
<name>A0A101UVX6_9ACTN</name>
<dbReference type="STRING" id="909626.AQJ91_28405"/>
<proteinExistence type="predicted"/>
<protein>
    <submittedName>
        <fullName evidence="2">Uncharacterized protein</fullName>
    </submittedName>
</protein>
<gene>
    <name evidence="2" type="ORF">AQJ91_28405</name>
</gene>
<feature type="region of interest" description="Disordered" evidence="1">
    <location>
        <begin position="53"/>
        <end position="85"/>
    </location>
</feature>
<evidence type="ECO:0000256" key="1">
    <source>
        <dbReference type="SAM" id="MobiDB-lite"/>
    </source>
</evidence>
<dbReference type="EMBL" id="LMXB01000071">
    <property type="protein sequence ID" value="KUO17851.1"/>
    <property type="molecule type" value="Genomic_DNA"/>
</dbReference>
<accession>A0A101UVX6</accession>
<dbReference type="Proteomes" id="UP000053260">
    <property type="component" value="Unassembled WGS sequence"/>
</dbReference>
<keyword evidence="3" id="KW-1185">Reference proteome</keyword>
<feature type="compositionally biased region" description="Low complexity" evidence="1">
    <location>
        <begin position="72"/>
        <end position="85"/>
    </location>
</feature>
<evidence type="ECO:0000313" key="3">
    <source>
        <dbReference type="Proteomes" id="UP000053260"/>
    </source>
</evidence>
<sequence>MRVWWGPITSVSQRNAGTTWGRHSAIVWPPALRGTYTVKTRVTAVPWANSGISTRVAPRSTRGPRIRDHRTSGSTTATTDSATSV</sequence>